<keyword evidence="1 4" id="KW-0349">Heme</keyword>
<sequence length="102" mass="10448">MAILALGPVLPRAAEQRAAAVGMARPLEDLVRQDCGSCHGLTLKGGLGPPLLPAALDGKPAEALAEVILDGIPGTPMPPWRGLLDDGEARRIAAMLKKGLAP</sequence>
<evidence type="ECO:0000313" key="6">
    <source>
        <dbReference type="EMBL" id="KPL55975.1"/>
    </source>
</evidence>
<keyword evidence="7" id="KW-1185">Reference proteome</keyword>
<dbReference type="InterPro" id="IPR009056">
    <property type="entry name" value="Cyt_c-like_dom"/>
</dbReference>
<dbReference type="Pfam" id="PF13442">
    <property type="entry name" value="Cytochrome_CBB3"/>
    <property type="match status" value="1"/>
</dbReference>
<dbReference type="GO" id="GO:0009055">
    <property type="term" value="F:electron transfer activity"/>
    <property type="evidence" value="ECO:0007669"/>
    <property type="project" value="InterPro"/>
</dbReference>
<dbReference type="STRING" id="665126.ABB55_17655"/>
<dbReference type="EMBL" id="LJYW01000001">
    <property type="protein sequence ID" value="KPL55975.1"/>
    <property type="molecule type" value="Genomic_DNA"/>
</dbReference>
<dbReference type="Proteomes" id="UP000048984">
    <property type="component" value="Unassembled WGS sequence"/>
</dbReference>
<evidence type="ECO:0000256" key="4">
    <source>
        <dbReference type="PROSITE-ProRule" id="PRU00433"/>
    </source>
</evidence>
<evidence type="ECO:0000313" key="7">
    <source>
        <dbReference type="Proteomes" id="UP000048984"/>
    </source>
</evidence>
<organism evidence="6 7">
    <name type="scientific">Prosthecodimorpha hirschii</name>
    <dbReference type="NCBI Taxonomy" id="665126"/>
    <lineage>
        <taxon>Bacteria</taxon>
        <taxon>Pseudomonadati</taxon>
        <taxon>Pseudomonadota</taxon>
        <taxon>Alphaproteobacteria</taxon>
        <taxon>Hyphomicrobiales</taxon>
        <taxon>Ancalomicrobiaceae</taxon>
        <taxon>Prosthecodimorpha</taxon>
    </lineage>
</organism>
<reference evidence="6 7" key="2">
    <citation type="submission" date="2015-10" db="EMBL/GenBank/DDBJ databases">
        <title>Draft Genome Sequence of Prosthecomicrobium hirschii ATCC 27832.</title>
        <authorList>
            <person name="Daniel J."/>
            <person name="Givan S.A."/>
            <person name="Brun Y.V."/>
            <person name="Brown P.J."/>
        </authorList>
    </citation>
    <scope>NUCLEOTIDE SEQUENCE [LARGE SCALE GENOMIC DNA]</scope>
    <source>
        <strain evidence="6 7">16</strain>
    </source>
</reference>
<reference evidence="6 7" key="1">
    <citation type="submission" date="2015-09" db="EMBL/GenBank/DDBJ databases">
        <authorList>
            <person name="Jackson K.R."/>
            <person name="Lunt B.L."/>
            <person name="Fisher J.N.B."/>
            <person name="Gardner A.V."/>
            <person name="Bailey M.E."/>
            <person name="Deus L.M."/>
            <person name="Earl A.S."/>
            <person name="Gibby P.D."/>
            <person name="Hartmann K.A."/>
            <person name="Liu J.E."/>
            <person name="Manci A.M."/>
            <person name="Nielsen D.A."/>
            <person name="Solomon M.B."/>
            <person name="Breakwell D.P."/>
            <person name="Burnett S.H."/>
            <person name="Grose J.H."/>
        </authorList>
    </citation>
    <scope>NUCLEOTIDE SEQUENCE [LARGE SCALE GENOMIC DNA]</scope>
    <source>
        <strain evidence="6 7">16</strain>
    </source>
</reference>
<feature type="domain" description="Cytochrome c" evidence="5">
    <location>
        <begin position="22"/>
        <end position="100"/>
    </location>
</feature>
<accession>A0A0P6VSW8</accession>
<dbReference type="SUPFAM" id="SSF46626">
    <property type="entry name" value="Cytochrome c"/>
    <property type="match status" value="1"/>
</dbReference>
<dbReference type="InterPro" id="IPR036909">
    <property type="entry name" value="Cyt_c-like_dom_sf"/>
</dbReference>
<evidence type="ECO:0000256" key="3">
    <source>
        <dbReference type="ARBA" id="ARBA00023004"/>
    </source>
</evidence>
<dbReference type="PROSITE" id="PS51007">
    <property type="entry name" value="CYTC"/>
    <property type="match status" value="1"/>
</dbReference>
<comment type="caution">
    <text evidence="6">The sequence shown here is derived from an EMBL/GenBank/DDBJ whole genome shotgun (WGS) entry which is preliminary data.</text>
</comment>
<name>A0A0P6VSW8_9HYPH</name>
<keyword evidence="3 4" id="KW-0408">Iron</keyword>
<keyword evidence="2 4" id="KW-0479">Metal-binding</keyword>
<dbReference type="AlphaFoldDB" id="A0A0P6VSW8"/>
<protein>
    <recommendedName>
        <fullName evidence="5">Cytochrome c domain-containing protein</fullName>
    </recommendedName>
</protein>
<evidence type="ECO:0000256" key="1">
    <source>
        <dbReference type="ARBA" id="ARBA00022617"/>
    </source>
</evidence>
<gene>
    <name evidence="6" type="ORF">ABB55_17655</name>
</gene>
<evidence type="ECO:0000259" key="5">
    <source>
        <dbReference type="PROSITE" id="PS51007"/>
    </source>
</evidence>
<dbReference type="GO" id="GO:0020037">
    <property type="term" value="F:heme binding"/>
    <property type="evidence" value="ECO:0007669"/>
    <property type="project" value="InterPro"/>
</dbReference>
<dbReference type="GO" id="GO:0046872">
    <property type="term" value="F:metal ion binding"/>
    <property type="evidence" value="ECO:0007669"/>
    <property type="project" value="UniProtKB-KW"/>
</dbReference>
<dbReference type="Gene3D" id="1.10.760.10">
    <property type="entry name" value="Cytochrome c-like domain"/>
    <property type="match status" value="1"/>
</dbReference>
<proteinExistence type="predicted"/>
<evidence type="ECO:0000256" key="2">
    <source>
        <dbReference type="ARBA" id="ARBA00022723"/>
    </source>
</evidence>